<dbReference type="InterPro" id="IPR044730">
    <property type="entry name" value="RNase_H-like_dom_plant"/>
</dbReference>
<reference evidence="2" key="1">
    <citation type="submission" date="2023-08" db="EMBL/GenBank/DDBJ databases">
        <title>A de novo genome assembly of Solanum verrucosum Schlechtendal, a Mexican diploid species geographically isolated from the other diploid A-genome species in potato relatives.</title>
        <authorList>
            <person name="Hosaka K."/>
        </authorList>
    </citation>
    <scope>NUCLEOTIDE SEQUENCE</scope>
    <source>
        <tissue evidence="2">Young leaves</tissue>
    </source>
</reference>
<dbReference type="PANTHER" id="PTHR47723:SF23">
    <property type="entry name" value="REVERSE TRANSCRIPTASE-LIKE PROTEIN"/>
    <property type="match status" value="1"/>
</dbReference>
<dbReference type="PANTHER" id="PTHR47723">
    <property type="entry name" value="OS05G0353850 PROTEIN"/>
    <property type="match status" value="1"/>
</dbReference>
<proteinExistence type="predicted"/>
<sequence length="251" mass="28116">MMLVFVKRSYITSTSRSNKTIDIKIKWLPPLTPGIKLNINGSYNQNSIFNGIGGVFRDNCGNWIAGFYKRGKGVDDTHMELQAFLQGLEVTIAHELTVAEVETDATEVIKQIQHPSPLFSNIVNDCRYALRKLGNPQIRHNFREGNTVAHMLASEGQRRATSDEVMFLMEPPPWSKDYLYNDSFGGYTTRKSSMLYCNNLAKLSNLSILNSSLAEDEEELLNIPHPPASLEATTMSQLIEVEGGNNPFVTI</sequence>
<organism evidence="2 3">
    <name type="scientific">Solanum verrucosum</name>
    <dbReference type="NCBI Taxonomy" id="315347"/>
    <lineage>
        <taxon>Eukaryota</taxon>
        <taxon>Viridiplantae</taxon>
        <taxon>Streptophyta</taxon>
        <taxon>Embryophyta</taxon>
        <taxon>Tracheophyta</taxon>
        <taxon>Spermatophyta</taxon>
        <taxon>Magnoliopsida</taxon>
        <taxon>eudicotyledons</taxon>
        <taxon>Gunneridae</taxon>
        <taxon>Pentapetalae</taxon>
        <taxon>asterids</taxon>
        <taxon>lamiids</taxon>
        <taxon>Solanales</taxon>
        <taxon>Solanaceae</taxon>
        <taxon>Solanoideae</taxon>
        <taxon>Solaneae</taxon>
        <taxon>Solanum</taxon>
    </lineage>
</organism>
<dbReference type="InterPro" id="IPR012337">
    <property type="entry name" value="RNaseH-like_sf"/>
</dbReference>
<dbReference type="EMBL" id="CP133618">
    <property type="protein sequence ID" value="WMV38970.1"/>
    <property type="molecule type" value="Genomic_DNA"/>
</dbReference>
<dbReference type="InterPro" id="IPR002156">
    <property type="entry name" value="RNaseH_domain"/>
</dbReference>
<dbReference type="SUPFAM" id="SSF53098">
    <property type="entry name" value="Ribonuclease H-like"/>
    <property type="match status" value="1"/>
</dbReference>
<dbReference type="AlphaFoldDB" id="A0AAF0U4B4"/>
<dbReference type="InterPro" id="IPR053151">
    <property type="entry name" value="RNase_H-like"/>
</dbReference>
<evidence type="ECO:0000313" key="2">
    <source>
        <dbReference type="EMBL" id="WMV38970.1"/>
    </source>
</evidence>
<dbReference type="Proteomes" id="UP001234989">
    <property type="component" value="Chromosome 7"/>
</dbReference>
<dbReference type="InterPro" id="IPR036397">
    <property type="entry name" value="RNaseH_sf"/>
</dbReference>
<accession>A0AAF0U4B4</accession>
<name>A0AAF0U4B4_SOLVR</name>
<dbReference type="Pfam" id="PF13456">
    <property type="entry name" value="RVT_3"/>
    <property type="match status" value="1"/>
</dbReference>
<dbReference type="Gene3D" id="3.30.420.10">
    <property type="entry name" value="Ribonuclease H-like superfamily/Ribonuclease H"/>
    <property type="match status" value="1"/>
</dbReference>
<gene>
    <name evidence="2" type="ORF">MTR67_032355</name>
</gene>
<evidence type="ECO:0000313" key="3">
    <source>
        <dbReference type="Proteomes" id="UP001234989"/>
    </source>
</evidence>
<dbReference type="GO" id="GO:0003676">
    <property type="term" value="F:nucleic acid binding"/>
    <property type="evidence" value="ECO:0007669"/>
    <property type="project" value="InterPro"/>
</dbReference>
<evidence type="ECO:0000259" key="1">
    <source>
        <dbReference type="Pfam" id="PF13456"/>
    </source>
</evidence>
<dbReference type="CDD" id="cd06222">
    <property type="entry name" value="RNase_H_like"/>
    <property type="match status" value="1"/>
</dbReference>
<protein>
    <recommendedName>
        <fullName evidence="1">RNase H type-1 domain-containing protein</fullName>
    </recommendedName>
</protein>
<keyword evidence="3" id="KW-1185">Reference proteome</keyword>
<feature type="domain" description="RNase H type-1" evidence="1">
    <location>
        <begin position="38"/>
        <end position="155"/>
    </location>
</feature>
<dbReference type="GO" id="GO:0004523">
    <property type="term" value="F:RNA-DNA hybrid ribonuclease activity"/>
    <property type="evidence" value="ECO:0007669"/>
    <property type="project" value="InterPro"/>
</dbReference>